<organism evidence="1 2">
    <name type="scientific">Chryseobacterium vrystaatense</name>
    <dbReference type="NCBI Taxonomy" id="307480"/>
    <lineage>
        <taxon>Bacteria</taxon>
        <taxon>Pseudomonadati</taxon>
        <taxon>Bacteroidota</taxon>
        <taxon>Flavobacteriia</taxon>
        <taxon>Flavobacteriales</taxon>
        <taxon>Weeksellaceae</taxon>
        <taxon>Chryseobacterium group</taxon>
        <taxon>Chryseobacterium</taxon>
    </lineage>
</organism>
<proteinExistence type="predicted"/>
<name>A0ABR4URC8_9FLAO</name>
<sequence>MRTYIKQSLYVVPFFLSAEFFSQQSITGIVTDNSKTNISQVLIINVSNQKSTLSDASGKFSIDASEDDELRFVKEGYYRFDKKVVNENFNTPLIINLEKVEIEIPEVKITYRPTGNLERDSKHLNESRKVVALRSELDEYMKSPLIDALPDNTVSKTFKGPDYGVGQVSLLGVLDAAVGLFKKATELKITKADYTETQNFIRRVKNEVDLQFLKKYGMDEEHIDKFLVYANDTRMMAKKYRKNFKIDVVEFELRAAFAEYKKTNKLDSI</sequence>
<evidence type="ECO:0008006" key="3">
    <source>
        <dbReference type="Google" id="ProtNLM"/>
    </source>
</evidence>
<dbReference type="RefSeq" id="WP_034738652.1">
    <property type="nucleotide sequence ID" value="NZ_JPRI01000001.1"/>
</dbReference>
<dbReference type="Proteomes" id="UP000028719">
    <property type="component" value="Unassembled WGS sequence"/>
</dbReference>
<dbReference type="SUPFAM" id="SSF49464">
    <property type="entry name" value="Carboxypeptidase regulatory domain-like"/>
    <property type="match status" value="1"/>
</dbReference>
<evidence type="ECO:0000313" key="1">
    <source>
        <dbReference type="EMBL" id="KFF27747.1"/>
    </source>
</evidence>
<comment type="caution">
    <text evidence="1">The sequence shown here is derived from an EMBL/GenBank/DDBJ whole genome shotgun (WGS) entry which is preliminary data.</text>
</comment>
<accession>A0ABR4URC8</accession>
<protein>
    <recommendedName>
        <fullName evidence="3">CarboxypepD_reg-like domain-containing protein</fullName>
    </recommendedName>
</protein>
<dbReference type="EMBL" id="JPRI01000001">
    <property type="protein sequence ID" value="KFF27747.1"/>
    <property type="molecule type" value="Genomic_DNA"/>
</dbReference>
<dbReference type="InterPro" id="IPR008969">
    <property type="entry name" value="CarboxyPept-like_regulatory"/>
</dbReference>
<gene>
    <name evidence="1" type="ORF">IW16_00565</name>
</gene>
<reference evidence="1 2" key="1">
    <citation type="submission" date="2014-07" db="EMBL/GenBank/DDBJ databases">
        <title>Genome of Chryseobacterium vrystaatense LMG 22846.</title>
        <authorList>
            <person name="Pipes S.E."/>
            <person name="Stropko S.J."/>
            <person name="Newman J.D."/>
        </authorList>
    </citation>
    <scope>NUCLEOTIDE SEQUENCE [LARGE SCALE GENOMIC DNA]</scope>
    <source>
        <strain evidence="1 2">LMG 22846</strain>
    </source>
</reference>
<evidence type="ECO:0000313" key="2">
    <source>
        <dbReference type="Proteomes" id="UP000028719"/>
    </source>
</evidence>
<keyword evidence="2" id="KW-1185">Reference proteome</keyword>